<dbReference type="AlphaFoldDB" id="A0A8H7APJ8"/>
<sequence>MAVTPRGYCSWLLLLRASRIVWSPHILPRRNALLLRLNGDPVHRGTSAVFVLTHATSNCEQYRVERTNVRRQTVKVATIDYYFKFCVNHGCPSQTSSSSSVSPSSSSSPSPTNSATTSPGTFSTSATASPVPSSSSPVNAGARALSQGAIIGIAFGGFGAMTIILLIAIFFILFRQREGRRCRQPPTTRPEKRMTSSRPSKRAAPPQPLSPTYTHFAGSPMRMRATSLSSPSALITPLPSPVLPSVPPRSPHRDVQLSFPTPPAATTTAQPPPWPFRHSSVQSRIQDGQYRSIHEIDGRSLRNQNDIWTDDLIDEGDSLWRGYEDHYFHHEHDDEDGDGAGTFLRRSSISSSAVLEGRTMV</sequence>
<evidence type="ECO:0000313" key="8">
    <source>
        <dbReference type="Proteomes" id="UP000606974"/>
    </source>
</evidence>
<keyword evidence="3 6" id="KW-1133">Transmembrane helix</keyword>
<feature type="region of interest" description="Disordered" evidence="5">
    <location>
        <begin position="97"/>
        <end position="139"/>
    </location>
</feature>
<evidence type="ECO:0000256" key="5">
    <source>
        <dbReference type="SAM" id="MobiDB-lite"/>
    </source>
</evidence>
<comment type="subcellular location">
    <subcellularLocation>
        <location evidence="1">Membrane</location>
        <topology evidence="1">Single-pass membrane protein</topology>
    </subcellularLocation>
</comment>
<feature type="transmembrane region" description="Helical" evidence="6">
    <location>
        <begin position="149"/>
        <end position="174"/>
    </location>
</feature>
<dbReference type="GO" id="GO:0071944">
    <property type="term" value="C:cell periphery"/>
    <property type="evidence" value="ECO:0007669"/>
    <property type="project" value="UniProtKB-ARBA"/>
</dbReference>
<keyword evidence="8" id="KW-1185">Reference proteome</keyword>
<dbReference type="Proteomes" id="UP000606974">
    <property type="component" value="Unassembled WGS sequence"/>
</dbReference>
<reference evidence="7" key="1">
    <citation type="submission" date="2020-02" db="EMBL/GenBank/DDBJ databases">
        <authorList>
            <person name="Palmer J.M."/>
        </authorList>
    </citation>
    <scope>NUCLEOTIDE SEQUENCE</scope>
    <source>
        <strain evidence="7">EPUS1.4</strain>
        <tissue evidence="7">Thallus</tissue>
    </source>
</reference>
<accession>A0A8H7APJ8</accession>
<feature type="compositionally biased region" description="Low complexity" evidence="5">
    <location>
        <begin position="97"/>
        <end position="138"/>
    </location>
</feature>
<dbReference type="PANTHER" id="PTHR15549:SF33">
    <property type="entry name" value="MEMBRANE PROTEIN WSC4, PUTATIVE (AFU_ORTHOLOGUE AFUA_5G09020)-RELATED"/>
    <property type="match status" value="1"/>
</dbReference>
<dbReference type="PANTHER" id="PTHR15549">
    <property type="entry name" value="PAIRED IMMUNOGLOBULIN-LIKE TYPE 2 RECEPTOR"/>
    <property type="match status" value="1"/>
</dbReference>
<protein>
    <submittedName>
        <fullName evidence="7">Uncharacterized protein</fullName>
    </submittedName>
</protein>
<gene>
    <name evidence="7" type="ORF">GJ744_002692</name>
</gene>
<evidence type="ECO:0000313" key="7">
    <source>
        <dbReference type="EMBL" id="KAF7511979.1"/>
    </source>
</evidence>
<organism evidence="7 8">
    <name type="scientific">Endocarpon pusillum</name>
    <dbReference type="NCBI Taxonomy" id="364733"/>
    <lineage>
        <taxon>Eukaryota</taxon>
        <taxon>Fungi</taxon>
        <taxon>Dikarya</taxon>
        <taxon>Ascomycota</taxon>
        <taxon>Pezizomycotina</taxon>
        <taxon>Eurotiomycetes</taxon>
        <taxon>Chaetothyriomycetidae</taxon>
        <taxon>Verrucariales</taxon>
        <taxon>Verrucariaceae</taxon>
        <taxon>Endocarpon</taxon>
    </lineage>
</organism>
<evidence type="ECO:0000256" key="1">
    <source>
        <dbReference type="ARBA" id="ARBA00004167"/>
    </source>
</evidence>
<dbReference type="InterPro" id="IPR051694">
    <property type="entry name" value="Immunoregulatory_rcpt-like"/>
</dbReference>
<evidence type="ECO:0000256" key="3">
    <source>
        <dbReference type="ARBA" id="ARBA00022989"/>
    </source>
</evidence>
<feature type="region of interest" description="Disordered" evidence="5">
    <location>
        <begin position="181"/>
        <end position="218"/>
    </location>
</feature>
<proteinExistence type="predicted"/>
<evidence type="ECO:0000256" key="4">
    <source>
        <dbReference type="ARBA" id="ARBA00023136"/>
    </source>
</evidence>
<name>A0A8H7APJ8_9EURO</name>
<evidence type="ECO:0000256" key="2">
    <source>
        <dbReference type="ARBA" id="ARBA00022692"/>
    </source>
</evidence>
<keyword evidence="2 6" id="KW-0812">Transmembrane</keyword>
<feature type="region of interest" description="Disordered" evidence="5">
    <location>
        <begin position="239"/>
        <end position="279"/>
    </location>
</feature>
<comment type="caution">
    <text evidence="7">The sequence shown here is derived from an EMBL/GenBank/DDBJ whole genome shotgun (WGS) entry which is preliminary data.</text>
</comment>
<evidence type="ECO:0000256" key="6">
    <source>
        <dbReference type="SAM" id="Phobius"/>
    </source>
</evidence>
<dbReference type="EMBL" id="JAACFV010000015">
    <property type="protein sequence ID" value="KAF7511979.1"/>
    <property type="molecule type" value="Genomic_DNA"/>
</dbReference>
<keyword evidence="4 6" id="KW-0472">Membrane</keyword>
<dbReference type="GO" id="GO:0016020">
    <property type="term" value="C:membrane"/>
    <property type="evidence" value="ECO:0007669"/>
    <property type="project" value="UniProtKB-SubCell"/>
</dbReference>
<feature type="compositionally biased region" description="Pro residues" evidence="5">
    <location>
        <begin position="239"/>
        <end position="249"/>
    </location>
</feature>